<dbReference type="GO" id="GO:0005929">
    <property type="term" value="C:cilium"/>
    <property type="evidence" value="ECO:0007669"/>
    <property type="project" value="TreeGrafter"/>
</dbReference>
<dbReference type="OrthoDB" id="444379at2759"/>
<dbReference type="GO" id="GO:0030992">
    <property type="term" value="C:intraciliary transport particle B"/>
    <property type="evidence" value="ECO:0007669"/>
    <property type="project" value="InterPro"/>
</dbReference>
<feature type="coiled-coil region" evidence="1">
    <location>
        <begin position="79"/>
        <end position="116"/>
    </location>
</feature>
<evidence type="ECO:0000256" key="1">
    <source>
        <dbReference type="SAM" id="Coils"/>
    </source>
</evidence>
<dbReference type="AlphaFoldDB" id="A0A9N9WWP6"/>
<feature type="coiled-coil region" evidence="1">
    <location>
        <begin position="411"/>
        <end position="541"/>
    </location>
</feature>
<feature type="coiled-coil region" evidence="1">
    <location>
        <begin position="300"/>
        <end position="380"/>
    </location>
</feature>
<dbReference type="PANTHER" id="PTHR31432">
    <property type="entry name" value="INTRAFLAGELLAR TRANSPORT PROTEIN 74 HOMOLOG"/>
    <property type="match status" value="1"/>
</dbReference>
<feature type="coiled-coil region" evidence="1">
    <location>
        <begin position="147"/>
        <end position="195"/>
    </location>
</feature>
<reference evidence="3" key="2">
    <citation type="submission" date="2022-10" db="EMBL/GenBank/DDBJ databases">
        <authorList>
            <consortium name="ENA_rothamsted_submissions"/>
            <consortium name="culmorum"/>
            <person name="King R."/>
        </authorList>
    </citation>
    <scope>NUCLEOTIDE SEQUENCE</scope>
</reference>
<evidence type="ECO:0000313" key="4">
    <source>
        <dbReference type="Proteomes" id="UP001153620"/>
    </source>
</evidence>
<gene>
    <name evidence="3" type="ORF">CHIRRI_LOCUS11781</name>
</gene>
<dbReference type="Proteomes" id="UP001153620">
    <property type="component" value="Chromosome 3"/>
</dbReference>
<proteinExistence type="predicted"/>
<name>A0A9N9WWP6_9DIPT</name>
<evidence type="ECO:0000313" key="3">
    <source>
        <dbReference type="EMBL" id="CAG9808948.1"/>
    </source>
</evidence>
<feature type="region of interest" description="Disordered" evidence="2">
    <location>
        <begin position="1"/>
        <end position="30"/>
    </location>
</feature>
<dbReference type="EMBL" id="OU895879">
    <property type="protein sequence ID" value="CAG9808948.1"/>
    <property type="molecule type" value="Genomic_DNA"/>
</dbReference>
<keyword evidence="4" id="KW-1185">Reference proteome</keyword>
<protein>
    <submittedName>
        <fullName evidence="3">Uncharacterized protein</fullName>
    </submittedName>
</protein>
<keyword evidence="1" id="KW-0175">Coiled coil</keyword>
<accession>A0A9N9WWP6</accession>
<reference evidence="3" key="1">
    <citation type="submission" date="2022-01" db="EMBL/GenBank/DDBJ databases">
        <authorList>
            <person name="King R."/>
        </authorList>
    </citation>
    <scope>NUCLEOTIDE SEQUENCE</scope>
</reference>
<dbReference type="InterPro" id="IPR029602">
    <property type="entry name" value="IFT74"/>
</dbReference>
<feature type="compositionally biased region" description="Polar residues" evidence="2">
    <location>
        <begin position="1"/>
        <end position="11"/>
    </location>
</feature>
<evidence type="ECO:0000256" key="2">
    <source>
        <dbReference type="SAM" id="MobiDB-lite"/>
    </source>
</evidence>
<organism evidence="3 4">
    <name type="scientific">Chironomus riparius</name>
    <dbReference type="NCBI Taxonomy" id="315576"/>
    <lineage>
        <taxon>Eukaryota</taxon>
        <taxon>Metazoa</taxon>
        <taxon>Ecdysozoa</taxon>
        <taxon>Arthropoda</taxon>
        <taxon>Hexapoda</taxon>
        <taxon>Insecta</taxon>
        <taxon>Pterygota</taxon>
        <taxon>Neoptera</taxon>
        <taxon>Endopterygota</taxon>
        <taxon>Diptera</taxon>
        <taxon>Nematocera</taxon>
        <taxon>Chironomoidea</taxon>
        <taxon>Chironomidae</taxon>
        <taxon>Chironominae</taxon>
        <taxon>Chironomus</taxon>
    </lineage>
</organism>
<dbReference type="GO" id="GO:0048487">
    <property type="term" value="F:beta-tubulin binding"/>
    <property type="evidence" value="ECO:0007669"/>
    <property type="project" value="InterPro"/>
</dbReference>
<dbReference type="PANTHER" id="PTHR31432:SF0">
    <property type="entry name" value="INTRAFLAGELLAR TRANSPORT PROTEIN 74 HOMOLOG"/>
    <property type="match status" value="1"/>
</dbReference>
<sequence>MEASRPSSTRPMSRIGTASRLSAMPSNRLGTSKNIGISQIGLSDRPLTQQGLSGITTSYGRIGTASSSMRQVKDKRYWIALLQSKVQEILQEVEKLKKEKKNLDRETSAKKLYEKKVKDQAKDLSNLHSTLSEINLALDSTSSGATRQQLQNEAVAFREKNEILQNQLEQVFKDRQNKESQNQQLIEAIEAEKNKVNELIYALSPDDQNKYREYQIICEKLKSENSEIHAKIESTIKQKEKLSSSVINSQSRLEAIKLHSKLRETTAKRNQLKDEEMNRLTPAQEREKLISDVRMNNQSISSMNKQMKIISDQLQEKRETLSQIEQDLEEGSSERFVKFRELKKRDEMMTNFMETFQMQMTKEKQHVENLKNQITFAIEQITLQGMSSKVDGNMKISTSILNENSHNLNSQEGLVKEYRKLQIQLKQLKILEKRIKKQLDDLKDTEGNLLEDIRKYSNLNSLREEYAIKYEEISTALQELKDKKRVTESVVEDSEKRYKALKDTLRNNETYRQISHMEEKLSDILKDNKSLQASVDDLNKEYEFSDLKKSAMQKVNDYNHLLKNDLNSSSQNKY</sequence>
<dbReference type="GO" id="GO:0035735">
    <property type="term" value="P:intraciliary transport involved in cilium assembly"/>
    <property type="evidence" value="ECO:0007669"/>
    <property type="project" value="TreeGrafter"/>
</dbReference>